<accession>A0A419R5M1</accession>
<sequence>MRAIYLAIPLSAAFALAACGGNSDESSAPKTTDEVIAEAGKLVKPQPGKYTTQAKMIDFSVPGLPKEQAARMKAMMGDVAGKNSSYCLTKEEAEKGFEESVRKLGEGEGGQKCTFDKFEADGGKLDAVLSCTGKGGAKGTMKMKGTVTPTSNTMHMDMTQEAAAIPGGSMHMEMEMTSTRTGDCS</sequence>
<keyword evidence="1" id="KW-0732">Signal</keyword>
<protein>
    <submittedName>
        <fullName evidence="2">DUF3617 domain-containing protein</fullName>
    </submittedName>
</protein>
<keyword evidence="3" id="KW-1185">Reference proteome</keyword>
<proteinExistence type="predicted"/>
<evidence type="ECO:0000256" key="1">
    <source>
        <dbReference type="SAM" id="SignalP"/>
    </source>
</evidence>
<reference evidence="2 3" key="1">
    <citation type="submission" date="2018-09" db="EMBL/GenBank/DDBJ databases">
        <title>Altererythrobacter sp.Ery1 and Ery12, the genome sequencing of novel strains in genus Alterythrobacter.</title>
        <authorList>
            <person name="Cheng H."/>
            <person name="Wu Y.-H."/>
            <person name="Fang C."/>
            <person name="Xu X.-W."/>
        </authorList>
    </citation>
    <scope>NUCLEOTIDE SEQUENCE [LARGE SCALE GENOMIC DNA]</scope>
    <source>
        <strain evidence="2 3">Ery12</strain>
    </source>
</reference>
<dbReference type="Pfam" id="PF12276">
    <property type="entry name" value="DUF3617"/>
    <property type="match status" value="1"/>
</dbReference>
<dbReference type="RefSeq" id="WP_120106107.1">
    <property type="nucleotide sequence ID" value="NZ_DATCMS010000005.1"/>
</dbReference>
<gene>
    <name evidence="2" type="ORF">D6858_00705</name>
</gene>
<dbReference type="EMBL" id="RAHJ01000003">
    <property type="protein sequence ID" value="RJX71192.1"/>
    <property type="molecule type" value="Genomic_DNA"/>
</dbReference>
<evidence type="ECO:0000313" key="2">
    <source>
        <dbReference type="EMBL" id="RJX71192.1"/>
    </source>
</evidence>
<organism evidence="2 3">
    <name type="scientific">Tsuneonella suprasediminis</name>
    <dbReference type="NCBI Taxonomy" id="2306996"/>
    <lineage>
        <taxon>Bacteria</taxon>
        <taxon>Pseudomonadati</taxon>
        <taxon>Pseudomonadota</taxon>
        <taxon>Alphaproteobacteria</taxon>
        <taxon>Sphingomonadales</taxon>
        <taxon>Erythrobacteraceae</taxon>
        <taxon>Tsuneonella</taxon>
    </lineage>
</organism>
<evidence type="ECO:0000313" key="3">
    <source>
        <dbReference type="Proteomes" id="UP000284322"/>
    </source>
</evidence>
<dbReference type="OrthoDB" id="7405484at2"/>
<feature type="chain" id="PRO_5019005244" evidence="1">
    <location>
        <begin position="18"/>
        <end position="185"/>
    </location>
</feature>
<dbReference type="PROSITE" id="PS51257">
    <property type="entry name" value="PROKAR_LIPOPROTEIN"/>
    <property type="match status" value="1"/>
</dbReference>
<dbReference type="InterPro" id="IPR022061">
    <property type="entry name" value="DUF3617"/>
</dbReference>
<name>A0A419R5M1_9SPHN</name>
<comment type="caution">
    <text evidence="2">The sequence shown here is derived from an EMBL/GenBank/DDBJ whole genome shotgun (WGS) entry which is preliminary data.</text>
</comment>
<feature type="signal peptide" evidence="1">
    <location>
        <begin position="1"/>
        <end position="17"/>
    </location>
</feature>
<dbReference type="Proteomes" id="UP000284322">
    <property type="component" value="Unassembled WGS sequence"/>
</dbReference>
<dbReference type="AlphaFoldDB" id="A0A419R5M1"/>